<reference evidence="1" key="2">
    <citation type="journal article" date="2015" name="Fish Shellfish Immunol.">
        <title>Early steps in the European eel (Anguilla anguilla)-Vibrio vulnificus interaction in the gills: Role of the RtxA13 toxin.</title>
        <authorList>
            <person name="Callol A."/>
            <person name="Pajuelo D."/>
            <person name="Ebbesson L."/>
            <person name="Teles M."/>
            <person name="MacKenzie S."/>
            <person name="Amaro C."/>
        </authorList>
    </citation>
    <scope>NUCLEOTIDE SEQUENCE</scope>
</reference>
<protein>
    <submittedName>
        <fullName evidence="1">Uncharacterized protein</fullName>
    </submittedName>
</protein>
<dbReference type="AlphaFoldDB" id="A0A0E9XPR0"/>
<organism evidence="1">
    <name type="scientific">Anguilla anguilla</name>
    <name type="common">European freshwater eel</name>
    <name type="synonym">Muraena anguilla</name>
    <dbReference type="NCBI Taxonomy" id="7936"/>
    <lineage>
        <taxon>Eukaryota</taxon>
        <taxon>Metazoa</taxon>
        <taxon>Chordata</taxon>
        <taxon>Craniata</taxon>
        <taxon>Vertebrata</taxon>
        <taxon>Euteleostomi</taxon>
        <taxon>Actinopterygii</taxon>
        <taxon>Neopterygii</taxon>
        <taxon>Teleostei</taxon>
        <taxon>Anguilliformes</taxon>
        <taxon>Anguillidae</taxon>
        <taxon>Anguilla</taxon>
    </lineage>
</organism>
<evidence type="ECO:0000313" key="1">
    <source>
        <dbReference type="EMBL" id="JAI03699.1"/>
    </source>
</evidence>
<reference evidence="1" key="1">
    <citation type="submission" date="2014-11" db="EMBL/GenBank/DDBJ databases">
        <authorList>
            <person name="Amaro Gonzalez C."/>
        </authorList>
    </citation>
    <scope>NUCLEOTIDE SEQUENCE</scope>
</reference>
<proteinExistence type="predicted"/>
<dbReference type="EMBL" id="GBXM01004879">
    <property type="protein sequence ID" value="JAI03699.1"/>
    <property type="molecule type" value="Transcribed_RNA"/>
</dbReference>
<accession>A0A0E9XPR0</accession>
<sequence length="100" mass="11197">MRGQQRAEGECSVVCAESHLSVHGQGVAVLVPNNGGHFSSASTGQTEGPLQEWLFARWWLDRHRVFHFNFLRLTGRFLAFWVDADAFQVHRAEQAIGGDC</sequence>
<name>A0A0E9XPR0_ANGAN</name>